<dbReference type="EMBL" id="CP119070">
    <property type="protein sequence ID" value="WEL39536.1"/>
    <property type="molecule type" value="Genomic_DNA"/>
</dbReference>
<keyword evidence="2 4" id="KW-0689">Ribosomal protein</keyword>
<dbReference type="EMBL" id="CP075155">
    <property type="protein sequence ID" value="UTX44053.1"/>
    <property type="molecule type" value="Genomic_DNA"/>
</dbReference>
<keyword evidence="3" id="KW-0687">Ribonucleoprotein</keyword>
<dbReference type="GO" id="GO:0006412">
    <property type="term" value="P:translation"/>
    <property type="evidence" value="ECO:0007669"/>
    <property type="project" value="InterPro"/>
</dbReference>
<evidence type="ECO:0000256" key="1">
    <source>
        <dbReference type="ARBA" id="ARBA00005943"/>
    </source>
</evidence>
<protein>
    <submittedName>
        <fullName evidence="4">Ribosomal protein S28</fullName>
    </submittedName>
</protein>
<dbReference type="InterPro" id="IPR000289">
    <property type="entry name" value="Ribosomal_eS28"/>
</dbReference>
<evidence type="ECO:0000313" key="6">
    <source>
        <dbReference type="Proteomes" id="UP001059546"/>
    </source>
</evidence>
<evidence type="ECO:0000313" key="4">
    <source>
        <dbReference type="EMBL" id="UTX44053.1"/>
    </source>
</evidence>
<reference evidence="5 7" key="2">
    <citation type="submission" date="2023-02" db="EMBL/GenBank/DDBJ databases">
        <title>Encephalitozoon hellem ATCC 50451 complete genome.</title>
        <authorList>
            <person name="Mascarenhas dos Santos A.C."/>
            <person name="Julian A.T."/>
            <person name="Pombert J.-F."/>
        </authorList>
    </citation>
    <scope>NUCLEOTIDE SEQUENCE [LARGE SCALE GENOMIC DNA]</scope>
    <source>
        <strain evidence="5 7">ATCC 50451</strain>
    </source>
</reference>
<evidence type="ECO:0000256" key="3">
    <source>
        <dbReference type="ARBA" id="ARBA00023274"/>
    </source>
</evidence>
<dbReference type="Pfam" id="PF01200">
    <property type="entry name" value="Ribosomal_S28e"/>
    <property type="match status" value="1"/>
</dbReference>
<dbReference type="SUPFAM" id="SSF50249">
    <property type="entry name" value="Nucleic acid-binding proteins"/>
    <property type="match status" value="1"/>
</dbReference>
<dbReference type="AlphaFoldDB" id="A0A9Q9CBX2"/>
<dbReference type="Proteomes" id="UP001217963">
    <property type="component" value="Chromosome IX"/>
</dbReference>
<dbReference type="Gene3D" id="2.40.50.140">
    <property type="entry name" value="Nucleic acid-binding proteins"/>
    <property type="match status" value="1"/>
</dbReference>
<organism evidence="4 6">
    <name type="scientific">Encephalitozoon hellem</name>
    <name type="common">Microsporidian parasite</name>
    <dbReference type="NCBI Taxonomy" id="27973"/>
    <lineage>
        <taxon>Eukaryota</taxon>
        <taxon>Fungi</taxon>
        <taxon>Fungi incertae sedis</taxon>
        <taxon>Microsporidia</taxon>
        <taxon>Unikaryonidae</taxon>
        <taxon>Encephalitozoon</taxon>
    </lineage>
</organism>
<gene>
    <name evidence="4" type="ORF">GPU96_09g18340</name>
    <name evidence="5" type="ORF">PFJ87_09g01650</name>
</gene>
<dbReference type="GO" id="GO:0003735">
    <property type="term" value="F:structural constituent of ribosome"/>
    <property type="evidence" value="ECO:0007669"/>
    <property type="project" value="InterPro"/>
</dbReference>
<evidence type="ECO:0000256" key="2">
    <source>
        <dbReference type="ARBA" id="ARBA00022980"/>
    </source>
</evidence>
<sequence length="65" mass="7445">MEEQQQFFGKVTHVLARTGGSGLLTQVKMELMHNKRTIQRAIKGPVAVGDIIEILECEREHRKTR</sequence>
<dbReference type="PANTHER" id="PTHR10769">
    <property type="entry name" value="40S RIBOSOMAL PROTEIN S28"/>
    <property type="match status" value="1"/>
</dbReference>
<dbReference type="InterPro" id="IPR012340">
    <property type="entry name" value="NA-bd_OB-fold"/>
</dbReference>
<evidence type="ECO:0000313" key="5">
    <source>
        <dbReference type="EMBL" id="WEL39536.1"/>
    </source>
</evidence>
<comment type="similarity">
    <text evidence="1">Belongs to the eukaryotic ribosomal protein eS28 family.</text>
</comment>
<dbReference type="GO" id="GO:0000028">
    <property type="term" value="P:ribosomal small subunit assembly"/>
    <property type="evidence" value="ECO:0007669"/>
    <property type="project" value="TreeGrafter"/>
</dbReference>
<accession>A0A9Q9CBX2</accession>
<keyword evidence="7" id="KW-1185">Reference proteome</keyword>
<dbReference type="Proteomes" id="UP001059546">
    <property type="component" value="Chromosome IX"/>
</dbReference>
<evidence type="ECO:0000313" key="7">
    <source>
        <dbReference type="Proteomes" id="UP001217963"/>
    </source>
</evidence>
<name>A0A9Q9CBX2_ENCHE</name>
<dbReference type="GO" id="GO:0030490">
    <property type="term" value="P:maturation of SSU-rRNA"/>
    <property type="evidence" value="ECO:0007669"/>
    <property type="project" value="TreeGrafter"/>
</dbReference>
<dbReference type="PANTHER" id="PTHR10769:SF3">
    <property type="entry name" value="SMALL RIBOSOMAL SUBUNIT PROTEIN ES28"/>
    <property type="match status" value="1"/>
</dbReference>
<reference evidence="4" key="1">
    <citation type="submission" date="2021-05" db="EMBL/GenBank/DDBJ databases">
        <title>Encephalitozoon hellem ATCC 50604 Complete Genome.</title>
        <authorList>
            <person name="Mascarenhas dos Santos A.C."/>
            <person name="Julian A.T."/>
            <person name="Pombert J.-F."/>
        </authorList>
    </citation>
    <scope>NUCLEOTIDE SEQUENCE</scope>
    <source>
        <strain evidence="4">ATCC 50604</strain>
    </source>
</reference>
<proteinExistence type="inferred from homology"/>
<dbReference type="OrthoDB" id="10258930at2759"/>
<dbReference type="GO" id="GO:0022627">
    <property type="term" value="C:cytosolic small ribosomal subunit"/>
    <property type="evidence" value="ECO:0007669"/>
    <property type="project" value="TreeGrafter"/>
</dbReference>